<sequence>MLGEQANSSKFNQKLKQAQPSLKDSEKLSDKEVEVCFKFNVFLLGISGQFL</sequence>
<dbReference type="Proteomes" id="UP001497535">
    <property type="component" value="Unassembled WGS sequence"/>
</dbReference>
<evidence type="ECO:0000313" key="1">
    <source>
        <dbReference type="EMBL" id="CAK5108217.1"/>
    </source>
</evidence>
<organism evidence="1 2">
    <name type="scientific">Meloidogyne enterolobii</name>
    <name type="common">Root-knot nematode worm</name>
    <name type="synonym">Meloidogyne mayaguensis</name>
    <dbReference type="NCBI Taxonomy" id="390850"/>
    <lineage>
        <taxon>Eukaryota</taxon>
        <taxon>Metazoa</taxon>
        <taxon>Ecdysozoa</taxon>
        <taxon>Nematoda</taxon>
        <taxon>Chromadorea</taxon>
        <taxon>Rhabditida</taxon>
        <taxon>Tylenchina</taxon>
        <taxon>Tylenchomorpha</taxon>
        <taxon>Tylenchoidea</taxon>
        <taxon>Meloidogynidae</taxon>
        <taxon>Meloidogyninae</taxon>
        <taxon>Meloidogyne</taxon>
    </lineage>
</organism>
<dbReference type="EMBL" id="CAVMJV010000128">
    <property type="protein sequence ID" value="CAK5108217.1"/>
    <property type="molecule type" value="Genomic_DNA"/>
</dbReference>
<accession>A0ACB1AYF6</accession>
<reference evidence="1" key="1">
    <citation type="submission" date="2023-11" db="EMBL/GenBank/DDBJ databases">
        <authorList>
            <person name="Poullet M."/>
        </authorList>
    </citation>
    <scope>NUCLEOTIDE SEQUENCE</scope>
    <source>
        <strain evidence="1">E1834</strain>
    </source>
</reference>
<proteinExistence type="predicted"/>
<comment type="caution">
    <text evidence="1">The sequence shown here is derived from an EMBL/GenBank/DDBJ whole genome shotgun (WGS) entry which is preliminary data.</text>
</comment>
<gene>
    <name evidence="1" type="ORF">MENTE1834_LOCUS43887</name>
</gene>
<name>A0ACB1AYF6_MELEN</name>
<evidence type="ECO:0000313" key="2">
    <source>
        <dbReference type="Proteomes" id="UP001497535"/>
    </source>
</evidence>
<keyword evidence="2" id="KW-1185">Reference proteome</keyword>
<protein>
    <submittedName>
        <fullName evidence="1">Uncharacterized protein</fullName>
    </submittedName>
</protein>